<dbReference type="eggNOG" id="ENOG502ZJIT">
    <property type="taxonomic scope" value="Bacteria"/>
</dbReference>
<proteinExistence type="predicted"/>
<gene>
    <name evidence="1" type="ordered locus">RALTA_B1559</name>
</gene>
<sequence length="90" mass="9792">MSAILAYYPLSEPLMQGTTLSFRAGEDLAEQTRALAMAAGQKTSDYIRDAVREKNEREMANRIAMLSRKLSGKHLAANEEMDGAAGDGLD</sequence>
<protein>
    <submittedName>
        <fullName evidence="1">Antitoxin protein of the toxin/antitoxin system</fullName>
    </submittedName>
</protein>
<organism evidence="1 2">
    <name type="scientific">Cupriavidus taiwanensis (strain DSM 17343 / BCRC 17206 / CCUG 44338 / CIP 107171 / LMG 19424 / R1)</name>
    <name type="common">Ralstonia taiwanensis (strain LMG 19424)</name>
    <dbReference type="NCBI Taxonomy" id="977880"/>
    <lineage>
        <taxon>Bacteria</taxon>
        <taxon>Pseudomonadati</taxon>
        <taxon>Pseudomonadota</taxon>
        <taxon>Betaproteobacteria</taxon>
        <taxon>Burkholderiales</taxon>
        <taxon>Burkholderiaceae</taxon>
        <taxon>Cupriavidus</taxon>
    </lineage>
</organism>
<dbReference type="HOGENOM" id="CLU_2555850_0_0_4"/>
<evidence type="ECO:0000313" key="1">
    <source>
        <dbReference type="EMBL" id="CAQ72154.1"/>
    </source>
</evidence>
<accession>B3RB79</accession>
<name>B3RB79_CUPTR</name>
<evidence type="ECO:0000313" key="2">
    <source>
        <dbReference type="Proteomes" id="UP000001692"/>
    </source>
</evidence>
<keyword evidence="2" id="KW-1185">Reference proteome</keyword>
<dbReference type="KEGG" id="cti:RALTA_B1559"/>
<dbReference type="Proteomes" id="UP000001692">
    <property type="component" value="Chromosome 2"/>
</dbReference>
<dbReference type="AlphaFoldDB" id="B3RB79"/>
<reference evidence="1 2" key="1">
    <citation type="journal article" date="2008" name="Genome Res.">
        <title>Genome sequence of the beta-rhizobium Cupriavidus taiwanensis and comparative genomics of rhizobia.</title>
        <authorList>
            <person name="Amadou C."/>
            <person name="Pascal G."/>
            <person name="Mangenot S."/>
            <person name="Glew M."/>
            <person name="Bontemps C."/>
            <person name="Capela D."/>
            <person name="Carrere S."/>
            <person name="Cruveiller S."/>
            <person name="Dossat C."/>
            <person name="Lajus A."/>
            <person name="Marchetti M."/>
            <person name="Poinsot V."/>
            <person name="Rouy Z."/>
            <person name="Servin B."/>
            <person name="Saad M."/>
            <person name="Schenowitz C."/>
            <person name="Barbe V."/>
            <person name="Batut J."/>
            <person name="Medigue C."/>
            <person name="Masson-Boivin C."/>
        </authorList>
    </citation>
    <scope>NUCLEOTIDE SEQUENCE [LARGE SCALE GENOMIC DNA]</scope>
    <source>
        <strain evidence="2">DSM 17343 / BCRC 17206 / CCUG 44338 / CIP 107171 / LMG 19424 / R1</strain>
    </source>
</reference>
<dbReference type="EMBL" id="CU633750">
    <property type="protein sequence ID" value="CAQ72154.1"/>
    <property type="molecule type" value="Genomic_DNA"/>
</dbReference>